<dbReference type="InterPro" id="IPR011009">
    <property type="entry name" value="Kinase-like_dom_sf"/>
</dbReference>
<dbReference type="Gene3D" id="1.10.510.10">
    <property type="entry name" value="Transferase(Phosphotransferase) domain 1"/>
    <property type="match status" value="1"/>
</dbReference>
<sequence>MPEAVSLNSSDLRQGSYNITVPFIVDVDTSKQHQQIRCEEVLRLLPGKRVVCRGQINNNPVLVKLFVDRTKHRRHASRGLSGLRAMASAGCKVPDIKLEGTLSDGEGSVIGLQFLSDAKTLQSHWKDADESVRIRLIKESLQPIARLHQSGLMQTDIHLDNFIESHQSLFCIDGGGVDIRHQGEKLPFYDRLKNLALYFAQLPSAYDVHIKAWLTVYNQVIDEKPLPLYKVLKTVTQLRLERVSNYCRKSYRNCTEFKVRKQWRRYSVIRRDIHNAQWQQFLDDPDRFIKTGHLLKSGHSATVVVSDINGKKVLIKRYNLKDFMHRIKRCWQPTRGWRSWGNAQMLKMLGIRTPRPLALVEERFGPLRGRAFLVTEFFKGENILTHFFRQDLPKEQLTKELPEISRLFEKFMESHISHGDMKGTNLLIAHGKLTVIDLDSMSQHHQVRSFRRAFDKDIKRFMKNWQANDALYDQFKKRLLPVLHQKI</sequence>
<protein>
    <submittedName>
        <fullName evidence="2">3-deoxy-D-manno-octulosonic acid kinase</fullName>
        <ecNumber evidence="2">2.7.1.166</ecNumber>
    </submittedName>
</protein>
<proteinExistence type="predicted"/>
<accession>A0A2H9T4C5</accession>
<dbReference type="PROSITE" id="PS00108">
    <property type="entry name" value="PROTEIN_KINASE_ST"/>
    <property type="match status" value="1"/>
</dbReference>
<keyword evidence="2" id="KW-0808">Transferase</keyword>
<keyword evidence="2" id="KW-0418">Kinase</keyword>
<dbReference type="InterPro" id="IPR008271">
    <property type="entry name" value="Ser/Thr_kinase_AS"/>
</dbReference>
<dbReference type="GO" id="GO:0005524">
    <property type="term" value="F:ATP binding"/>
    <property type="evidence" value="ECO:0007669"/>
    <property type="project" value="InterPro"/>
</dbReference>
<dbReference type="EMBL" id="NSIT01000276">
    <property type="protein sequence ID" value="PJE78064.1"/>
    <property type="molecule type" value="Genomic_DNA"/>
</dbReference>
<name>A0A2H9T4C5_9ZZZZ</name>
<dbReference type="EC" id="2.7.1.166" evidence="2"/>
<dbReference type="GO" id="GO:0004672">
    <property type="term" value="F:protein kinase activity"/>
    <property type="evidence" value="ECO:0007669"/>
    <property type="project" value="InterPro"/>
</dbReference>
<dbReference type="PROSITE" id="PS50011">
    <property type="entry name" value="PROTEIN_KINASE_DOM"/>
    <property type="match status" value="1"/>
</dbReference>
<dbReference type="InterPro" id="IPR000719">
    <property type="entry name" value="Prot_kinase_dom"/>
</dbReference>
<evidence type="ECO:0000313" key="2">
    <source>
        <dbReference type="EMBL" id="PJE78064.1"/>
    </source>
</evidence>
<organism evidence="2">
    <name type="scientific">invertebrate metagenome</name>
    <dbReference type="NCBI Taxonomy" id="1711999"/>
    <lineage>
        <taxon>unclassified sequences</taxon>
        <taxon>metagenomes</taxon>
        <taxon>organismal metagenomes</taxon>
    </lineage>
</organism>
<dbReference type="SUPFAM" id="SSF56112">
    <property type="entry name" value="Protein kinase-like (PK-like)"/>
    <property type="match status" value="1"/>
</dbReference>
<comment type="caution">
    <text evidence="2">The sequence shown here is derived from an EMBL/GenBank/DDBJ whole genome shotgun (WGS) entry which is preliminary data.</text>
</comment>
<feature type="domain" description="Protein kinase" evidence="1">
    <location>
        <begin position="289"/>
        <end position="487"/>
    </location>
</feature>
<reference evidence="2" key="1">
    <citation type="journal article" date="2017" name="Appl. Environ. Microbiol.">
        <title>Molecular characterization of an Endozoicomonas-like organism causing infection in king scallop Pecten maximus L.</title>
        <authorList>
            <person name="Cano I."/>
            <person name="van Aerle R."/>
            <person name="Ross S."/>
            <person name="Verner-Jeffreys D.W."/>
            <person name="Paley R.K."/>
            <person name="Rimmer G."/>
            <person name="Ryder D."/>
            <person name="Hooper P."/>
            <person name="Stone D."/>
            <person name="Feist S.W."/>
        </authorList>
    </citation>
    <scope>NUCLEOTIDE SEQUENCE</scope>
</reference>
<dbReference type="Pfam" id="PF06293">
    <property type="entry name" value="Kdo"/>
    <property type="match status" value="1"/>
</dbReference>
<gene>
    <name evidence="2" type="primary">kdkA</name>
    <name evidence="2" type="ORF">CI610_03009</name>
</gene>
<dbReference type="AlphaFoldDB" id="A0A2H9T4C5"/>
<evidence type="ECO:0000259" key="1">
    <source>
        <dbReference type="PROSITE" id="PS50011"/>
    </source>
</evidence>